<gene>
    <name evidence="2" type="ORF">GCM10008025_30610</name>
</gene>
<keyword evidence="3" id="KW-1185">Reference proteome</keyword>
<dbReference type="EMBL" id="BMEY01000018">
    <property type="protein sequence ID" value="GGA85476.1"/>
    <property type="molecule type" value="Genomic_DNA"/>
</dbReference>
<organism evidence="2 3">
    <name type="scientific">Ornithinibacillus halotolerans</name>
    <dbReference type="NCBI Taxonomy" id="1274357"/>
    <lineage>
        <taxon>Bacteria</taxon>
        <taxon>Bacillati</taxon>
        <taxon>Bacillota</taxon>
        <taxon>Bacilli</taxon>
        <taxon>Bacillales</taxon>
        <taxon>Bacillaceae</taxon>
        <taxon>Ornithinibacillus</taxon>
    </lineage>
</organism>
<proteinExistence type="predicted"/>
<dbReference type="InterPro" id="IPR029068">
    <property type="entry name" value="Glyas_Bleomycin-R_OHBP_Dase"/>
</dbReference>
<evidence type="ECO:0000313" key="3">
    <source>
        <dbReference type="Proteomes" id="UP000613512"/>
    </source>
</evidence>
<evidence type="ECO:0000313" key="2">
    <source>
        <dbReference type="EMBL" id="GGA85476.1"/>
    </source>
</evidence>
<name>A0A916S5H9_9BACI</name>
<dbReference type="PROSITE" id="PS51819">
    <property type="entry name" value="VOC"/>
    <property type="match status" value="1"/>
</dbReference>
<dbReference type="PANTHER" id="PTHR39175">
    <property type="entry name" value="FAMILY PROTEIN, PUTATIVE (AFU_ORTHOLOGUE AFUA_3G15060)-RELATED"/>
    <property type="match status" value="1"/>
</dbReference>
<reference evidence="2" key="1">
    <citation type="journal article" date="2014" name="Int. J. Syst. Evol. Microbiol.">
        <title>Complete genome sequence of Corynebacterium casei LMG S-19264T (=DSM 44701T), isolated from a smear-ripened cheese.</title>
        <authorList>
            <consortium name="US DOE Joint Genome Institute (JGI-PGF)"/>
            <person name="Walter F."/>
            <person name="Albersmeier A."/>
            <person name="Kalinowski J."/>
            <person name="Ruckert C."/>
        </authorList>
    </citation>
    <scope>NUCLEOTIDE SEQUENCE</scope>
    <source>
        <strain evidence="2">CGMCC 1.12408</strain>
    </source>
</reference>
<protein>
    <submittedName>
        <fullName evidence="2">Glyoxalase</fullName>
    </submittedName>
</protein>
<accession>A0A916S5H9</accession>
<dbReference type="AlphaFoldDB" id="A0A916S5H9"/>
<dbReference type="InterPro" id="IPR037523">
    <property type="entry name" value="VOC_core"/>
</dbReference>
<feature type="domain" description="VOC" evidence="1">
    <location>
        <begin position="7"/>
        <end position="121"/>
    </location>
</feature>
<sequence>MEFRYEQLDHVQLAAPKGAENQARAFYQDLLGFMEVEKPENLKQRGGVWFSDGNICIHIGIEDPFQPAKKAHPAFQVKNIEAMKKYLQIKQVDFMDDKNLPGANRFYLHDPFGNRLEFIEWI</sequence>
<dbReference type="RefSeq" id="WP_188385551.1">
    <property type="nucleotide sequence ID" value="NZ_BMEY01000018.1"/>
</dbReference>
<dbReference type="Gene3D" id="3.10.180.10">
    <property type="entry name" value="2,3-Dihydroxybiphenyl 1,2-Dioxygenase, domain 1"/>
    <property type="match status" value="1"/>
</dbReference>
<evidence type="ECO:0000259" key="1">
    <source>
        <dbReference type="PROSITE" id="PS51819"/>
    </source>
</evidence>
<dbReference type="SUPFAM" id="SSF54593">
    <property type="entry name" value="Glyoxalase/Bleomycin resistance protein/Dihydroxybiphenyl dioxygenase"/>
    <property type="match status" value="1"/>
</dbReference>
<reference evidence="2" key="2">
    <citation type="submission" date="2020-09" db="EMBL/GenBank/DDBJ databases">
        <authorList>
            <person name="Sun Q."/>
            <person name="Zhou Y."/>
        </authorList>
    </citation>
    <scope>NUCLEOTIDE SEQUENCE</scope>
    <source>
        <strain evidence="2">CGMCC 1.12408</strain>
    </source>
</reference>
<dbReference type="InterPro" id="IPR004360">
    <property type="entry name" value="Glyas_Fos-R_dOase_dom"/>
</dbReference>
<comment type="caution">
    <text evidence="2">The sequence shown here is derived from an EMBL/GenBank/DDBJ whole genome shotgun (WGS) entry which is preliminary data.</text>
</comment>
<dbReference type="Proteomes" id="UP000613512">
    <property type="component" value="Unassembled WGS sequence"/>
</dbReference>
<dbReference type="PANTHER" id="PTHR39175:SF1">
    <property type="entry name" value="FAMILY PROTEIN, PUTATIVE (AFU_ORTHOLOGUE AFUA_3G15060)-RELATED"/>
    <property type="match status" value="1"/>
</dbReference>
<dbReference type="Pfam" id="PF00903">
    <property type="entry name" value="Glyoxalase"/>
    <property type="match status" value="1"/>
</dbReference>